<proteinExistence type="predicted"/>
<comment type="caution">
    <text evidence="2">The sequence shown here is derived from an EMBL/GenBank/DDBJ whole genome shotgun (WGS) entry which is preliminary data.</text>
</comment>
<reference evidence="2" key="1">
    <citation type="journal article" date="2015" name="Nature">
        <title>Complex archaea that bridge the gap between prokaryotes and eukaryotes.</title>
        <authorList>
            <person name="Spang A."/>
            <person name="Saw J.H."/>
            <person name="Jorgensen S.L."/>
            <person name="Zaremba-Niedzwiedzka K."/>
            <person name="Martijn J."/>
            <person name="Lind A.E."/>
            <person name="van Eijk R."/>
            <person name="Schleper C."/>
            <person name="Guy L."/>
            <person name="Ettema T.J."/>
        </authorList>
    </citation>
    <scope>NUCLEOTIDE SEQUENCE</scope>
</reference>
<accession>A0A0F9G141</accession>
<dbReference type="EMBL" id="LAZR01019474">
    <property type="protein sequence ID" value="KKL92404.1"/>
    <property type="molecule type" value="Genomic_DNA"/>
</dbReference>
<protein>
    <submittedName>
        <fullName evidence="2">Uncharacterized protein</fullName>
    </submittedName>
</protein>
<evidence type="ECO:0000256" key="1">
    <source>
        <dbReference type="SAM" id="Coils"/>
    </source>
</evidence>
<feature type="coiled-coil region" evidence="1">
    <location>
        <begin position="105"/>
        <end position="170"/>
    </location>
</feature>
<evidence type="ECO:0000313" key="2">
    <source>
        <dbReference type="EMBL" id="KKL92404.1"/>
    </source>
</evidence>
<keyword evidence="1" id="KW-0175">Coiled coil</keyword>
<dbReference type="AlphaFoldDB" id="A0A0F9G141"/>
<name>A0A0F9G141_9ZZZZ</name>
<sequence length="179" mass="20362">MQQTSQHHRMVGRQVMAGFHDLYLLFKLYLEHPKEYEKFETSVAECHDLKDVMRPKIEAMEAEAEGLAAEKVRVADAYAVQTKETADRSAEAARENARNEARIKIDRANTVRDEAGRRLAEAEKAEANLVGRAEALDERDRLLTARDGRLATAQERLKTEKQAFTDMQRRVTEAYKGAA</sequence>
<organism evidence="2">
    <name type="scientific">marine sediment metagenome</name>
    <dbReference type="NCBI Taxonomy" id="412755"/>
    <lineage>
        <taxon>unclassified sequences</taxon>
        <taxon>metagenomes</taxon>
        <taxon>ecological metagenomes</taxon>
    </lineage>
</organism>
<gene>
    <name evidence="2" type="ORF">LCGC14_1885040</name>
</gene>